<dbReference type="GO" id="GO:0006935">
    <property type="term" value="P:chemotaxis"/>
    <property type="evidence" value="ECO:0007669"/>
    <property type="project" value="UniProtKB-KW"/>
</dbReference>
<dbReference type="AlphaFoldDB" id="A0A842HEK1"/>
<evidence type="ECO:0000256" key="1">
    <source>
        <dbReference type="ARBA" id="ARBA00002254"/>
    </source>
</evidence>
<evidence type="ECO:0000256" key="5">
    <source>
        <dbReference type="ARBA" id="ARBA00022500"/>
    </source>
</evidence>
<evidence type="ECO:0000256" key="10">
    <source>
        <dbReference type="RuleBase" id="RU364125"/>
    </source>
</evidence>
<keyword evidence="5 10" id="KW-0145">Chemotaxis</keyword>
<keyword evidence="8 10" id="KW-1133">Transmembrane helix</keyword>
<evidence type="ECO:0000256" key="8">
    <source>
        <dbReference type="ARBA" id="ARBA00022989"/>
    </source>
</evidence>
<feature type="compositionally biased region" description="Basic and acidic residues" evidence="11">
    <location>
        <begin position="71"/>
        <end position="88"/>
    </location>
</feature>
<evidence type="ECO:0000256" key="11">
    <source>
        <dbReference type="SAM" id="MobiDB-lite"/>
    </source>
</evidence>
<name>A0A842HEK1_9BACT</name>
<sequence>MAEDTENPPPAPAKAPIPWLPLGLVLLIIPVITLLLTEFFVIPRLKSSLVAEVRPASAEAPEPPAAEEESSDAHAAKTESAETGDHSTGKNKGGTVTFEEMISNLSGTMGTRFIKVSFEISSSDQRLSELVAAHRPRVQDAIITTLSSHTIQQIEAVGGRDGLRLALMGAINEALGEQVADHLYFTEFIIQ</sequence>
<feature type="region of interest" description="Disordered" evidence="11">
    <location>
        <begin position="58"/>
        <end position="95"/>
    </location>
</feature>
<evidence type="ECO:0000256" key="6">
    <source>
        <dbReference type="ARBA" id="ARBA00022692"/>
    </source>
</evidence>
<dbReference type="GO" id="GO:0009425">
    <property type="term" value="C:bacterial-type flagellum basal body"/>
    <property type="evidence" value="ECO:0007669"/>
    <property type="project" value="InterPro"/>
</dbReference>
<evidence type="ECO:0000256" key="9">
    <source>
        <dbReference type="ARBA" id="ARBA00023136"/>
    </source>
</evidence>
<dbReference type="GO" id="GO:0005886">
    <property type="term" value="C:plasma membrane"/>
    <property type="evidence" value="ECO:0007669"/>
    <property type="project" value="UniProtKB-SubCell"/>
</dbReference>
<comment type="caution">
    <text evidence="12">The sequence shown here is derived from an EMBL/GenBank/DDBJ whole genome shotgun (WGS) entry which is preliminary data.</text>
</comment>
<keyword evidence="7 10" id="KW-0283">Flagellar rotation</keyword>
<dbReference type="GO" id="GO:0071978">
    <property type="term" value="P:bacterial-type flagellum-dependent swarming motility"/>
    <property type="evidence" value="ECO:0007669"/>
    <property type="project" value="TreeGrafter"/>
</dbReference>
<dbReference type="InterPro" id="IPR005503">
    <property type="entry name" value="FliL"/>
</dbReference>
<evidence type="ECO:0000256" key="2">
    <source>
        <dbReference type="ARBA" id="ARBA00004162"/>
    </source>
</evidence>
<evidence type="ECO:0000256" key="7">
    <source>
        <dbReference type="ARBA" id="ARBA00022779"/>
    </source>
</evidence>
<accession>A0A842HEK1</accession>
<keyword evidence="4 10" id="KW-1003">Cell membrane</keyword>
<evidence type="ECO:0000313" key="13">
    <source>
        <dbReference type="Proteomes" id="UP000546464"/>
    </source>
</evidence>
<organism evidence="12 13">
    <name type="scientific">Ruficoccus amylovorans</name>
    <dbReference type="NCBI Taxonomy" id="1804625"/>
    <lineage>
        <taxon>Bacteria</taxon>
        <taxon>Pseudomonadati</taxon>
        <taxon>Verrucomicrobiota</taxon>
        <taxon>Opitutia</taxon>
        <taxon>Puniceicoccales</taxon>
        <taxon>Cerasicoccaceae</taxon>
        <taxon>Ruficoccus</taxon>
    </lineage>
</organism>
<dbReference type="PANTHER" id="PTHR35091:SF2">
    <property type="entry name" value="FLAGELLAR PROTEIN FLIL"/>
    <property type="match status" value="1"/>
</dbReference>
<dbReference type="RefSeq" id="WP_185675981.1">
    <property type="nucleotide sequence ID" value="NZ_JACHVB010000035.1"/>
</dbReference>
<comment type="similarity">
    <text evidence="3 10">Belongs to the FliL family.</text>
</comment>
<keyword evidence="12" id="KW-0282">Flagellum</keyword>
<keyword evidence="9 10" id="KW-0472">Membrane</keyword>
<evidence type="ECO:0000256" key="4">
    <source>
        <dbReference type="ARBA" id="ARBA00022475"/>
    </source>
</evidence>
<evidence type="ECO:0000256" key="3">
    <source>
        <dbReference type="ARBA" id="ARBA00008281"/>
    </source>
</evidence>
<feature type="transmembrane region" description="Helical" evidence="10">
    <location>
        <begin position="20"/>
        <end position="42"/>
    </location>
</feature>
<keyword evidence="6 10" id="KW-0812">Transmembrane</keyword>
<proteinExistence type="inferred from homology"/>
<gene>
    <name evidence="12" type="ORF">H5P28_12175</name>
</gene>
<keyword evidence="12" id="KW-0966">Cell projection</keyword>
<evidence type="ECO:0000313" key="12">
    <source>
        <dbReference type="EMBL" id="MBC2595015.1"/>
    </source>
</evidence>
<reference evidence="12 13" key="1">
    <citation type="submission" date="2020-07" db="EMBL/GenBank/DDBJ databases">
        <authorList>
            <person name="Feng X."/>
        </authorList>
    </citation>
    <scope>NUCLEOTIDE SEQUENCE [LARGE SCALE GENOMIC DNA]</scope>
    <source>
        <strain evidence="12 13">JCM31066</strain>
    </source>
</reference>
<dbReference type="Pfam" id="PF03748">
    <property type="entry name" value="FliL"/>
    <property type="match status" value="1"/>
</dbReference>
<dbReference type="EMBL" id="JACHVB010000035">
    <property type="protein sequence ID" value="MBC2595015.1"/>
    <property type="molecule type" value="Genomic_DNA"/>
</dbReference>
<keyword evidence="13" id="KW-1185">Reference proteome</keyword>
<protein>
    <recommendedName>
        <fullName evidence="10">Flagellar protein FliL</fullName>
    </recommendedName>
</protein>
<dbReference type="PANTHER" id="PTHR35091">
    <property type="entry name" value="FLAGELLAR PROTEIN FLIL"/>
    <property type="match status" value="1"/>
</dbReference>
<keyword evidence="12" id="KW-0969">Cilium</keyword>
<comment type="subcellular location">
    <subcellularLocation>
        <location evidence="2">Cell membrane</location>
        <topology evidence="2">Single-pass membrane protein</topology>
    </subcellularLocation>
</comment>
<dbReference type="Proteomes" id="UP000546464">
    <property type="component" value="Unassembled WGS sequence"/>
</dbReference>
<comment type="function">
    <text evidence="1 10">Controls the rotational direction of flagella during chemotaxis.</text>
</comment>